<comment type="caution">
    <text evidence="3">The sequence shown here is derived from an EMBL/GenBank/DDBJ whole genome shotgun (WGS) entry which is preliminary data.</text>
</comment>
<dbReference type="Pfam" id="PF13302">
    <property type="entry name" value="Acetyltransf_3"/>
    <property type="match status" value="1"/>
</dbReference>
<gene>
    <name evidence="3" type="ORF">GCM10009675_00770</name>
</gene>
<name>A0ABN1V1J2_9PSEU</name>
<feature type="region of interest" description="Disordered" evidence="1">
    <location>
        <begin position="1"/>
        <end position="39"/>
    </location>
</feature>
<evidence type="ECO:0000313" key="4">
    <source>
        <dbReference type="Proteomes" id="UP001500467"/>
    </source>
</evidence>
<reference evidence="3 4" key="1">
    <citation type="journal article" date="2019" name="Int. J. Syst. Evol. Microbiol.">
        <title>The Global Catalogue of Microorganisms (GCM) 10K type strain sequencing project: providing services to taxonomists for standard genome sequencing and annotation.</title>
        <authorList>
            <consortium name="The Broad Institute Genomics Platform"/>
            <consortium name="The Broad Institute Genome Sequencing Center for Infectious Disease"/>
            <person name="Wu L."/>
            <person name="Ma J."/>
        </authorList>
    </citation>
    <scope>NUCLEOTIDE SEQUENCE [LARGE SCALE GENOMIC DNA]</scope>
    <source>
        <strain evidence="3 4">JCM 13022</strain>
    </source>
</reference>
<feature type="domain" description="N-acetyltransferase" evidence="2">
    <location>
        <begin position="130"/>
        <end position="263"/>
    </location>
</feature>
<evidence type="ECO:0000313" key="3">
    <source>
        <dbReference type="EMBL" id="GAA1190393.1"/>
    </source>
</evidence>
<dbReference type="InterPro" id="IPR000182">
    <property type="entry name" value="GNAT_dom"/>
</dbReference>
<dbReference type="InterPro" id="IPR016181">
    <property type="entry name" value="Acyl_CoA_acyltransferase"/>
</dbReference>
<dbReference type="PANTHER" id="PTHR43441:SF2">
    <property type="entry name" value="FAMILY ACETYLTRANSFERASE, PUTATIVE (AFU_ORTHOLOGUE AFUA_7G00850)-RELATED"/>
    <property type="match status" value="1"/>
</dbReference>
<evidence type="ECO:0000256" key="1">
    <source>
        <dbReference type="SAM" id="MobiDB-lite"/>
    </source>
</evidence>
<dbReference type="Proteomes" id="UP001500467">
    <property type="component" value="Unassembled WGS sequence"/>
</dbReference>
<dbReference type="SUPFAM" id="SSF55729">
    <property type="entry name" value="Acyl-CoA N-acyltransferases (Nat)"/>
    <property type="match status" value="1"/>
</dbReference>
<organism evidence="3 4">
    <name type="scientific">Prauserella alba</name>
    <dbReference type="NCBI Taxonomy" id="176898"/>
    <lineage>
        <taxon>Bacteria</taxon>
        <taxon>Bacillati</taxon>
        <taxon>Actinomycetota</taxon>
        <taxon>Actinomycetes</taxon>
        <taxon>Pseudonocardiales</taxon>
        <taxon>Pseudonocardiaceae</taxon>
        <taxon>Prauserella</taxon>
    </lineage>
</organism>
<protein>
    <recommendedName>
        <fullName evidence="2">N-acetyltransferase domain-containing protein</fullName>
    </recommendedName>
</protein>
<keyword evidence="4" id="KW-1185">Reference proteome</keyword>
<sequence length="316" mass="34014">MKQDIGAHFGARTQSHAKNNSFSPTTDSTTTVRIESTGGSWPDLTLDQLPTAIDGWRTTRSRVHAETGVADHAVIDALAQHGFVLDPVALAQRTEPAAPVILTRDFSTTATACEWLPRIPPHGIDADGIVLTHPHPDDLDVLLACEQDPGARLHAVAEPLDREALVGLLGSAYFQWRAGPASFLIARASPAGPPLAKLSVRRVVPPGVLDVGYVTVPAHRGKGVSTRAVRGFTRWAFTAASIQRIELGVKPANRLSAAVAERSAYHCESVRKGRLSNLDGSYSDELSYVALRHEWAHDCDRNSGGDGRSAQQPQRQ</sequence>
<feature type="compositionally biased region" description="Polar residues" evidence="1">
    <location>
        <begin position="12"/>
        <end position="39"/>
    </location>
</feature>
<dbReference type="InterPro" id="IPR051908">
    <property type="entry name" value="Ribosomal_N-acetyltransferase"/>
</dbReference>
<dbReference type="Gene3D" id="3.40.630.30">
    <property type="match status" value="1"/>
</dbReference>
<accession>A0ABN1V1J2</accession>
<dbReference type="PANTHER" id="PTHR43441">
    <property type="entry name" value="RIBOSOMAL-PROTEIN-SERINE ACETYLTRANSFERASE"/>
    <property type="match status" value="1"/>
</dbReference>
<dbReference type="RefSeq" id="WP_253852546.1">
    <property type="nucleotide sequence ID" value="NZ_BAAALM010000001.1"/>
</dbReference>
<proteinExistence type="predicted"/>
<evidence type="ECO:0000259" key="2">
    <source>
        <dbReference type="Pfam" id="PF13302"/>
    </source>
</evidence>
<dbReference type="EMBL" id="BAAALM010000001">
    <property type="protein sequence ID" value="GAA1190393.1"/>
    <property type="molecule type" value="Genomic_DNA"/>
</dbReference>